<evidence type="ECO:0000313" key="1">
    <source>
        <dbReference type="EMBL" id="KAH7921735.1"/>
    </source>
</evidence>
<reference evidence="1" key="1">
    <citation type="journal article" date="2021" name="New Phytol.">
        <title>Evolutionary innovations through gain and loss of genes in the ectomycorrhizal Boletales.</title>
        <authorList>
            <person name="Wu G."/>
            <person name="Miyauchi S."/>
            <person name="Morin E."/>
            <person name="Kuo A."/>
            <person name="Drula E."/>
            <person name="Varga T."/>
            <person name="Kohler A."/>
            <person name="Feng B."/>
            <person name="Cao Y."/>
            <person name="Lipzen A."/>
            <person name="Daum C."/>
            <person name="Hundley H."/>
            <person name="Pangilinan J."/>
            <person name="Johnson J."/>
            <person name="Barry K."/>
            <person name="LaButti K."/>
            <person name="Ng V."/>
            <person name="Ahrendt S."/>
            <person name="Min B."/>
            <person name="Choi I.G."/>
            <person name="Park H."/>
            <person name="Plett J.M."/>
            <person name="Magnuson J."/>
            <person name="Spatafora J.W."/>
            <person name="Nagy L.G."/>
            <person name="Henrissat B."/>
            <person name="Grigoriev I.V."/>
            <person name="Yang Z.L."/>
            <person name="Xu J."/>
            <person name="Martin F.M."/>
        </authorList>
    </citation>
    <scope>NUCLEOTIDE SEQUENCE</scope>
    <source>
        <strain evidence="1">KUC20120723A-06</strain>
    </source>
</reference>
<organism evidence="1 2">
    <name type="scientific">Leucogyrophana mollusca</name>
    <dbReference type="NCBI Taxonomy" id="85980"/>
    <lineage>
        <taxon>Eukaryota</taxon>
        <taxon>Fungi</taxon>
        <taxon>Dikarya</taxon>
        <taxon>Basidiomycota</taxon>
        <taxon>Agaricomycotina</taxon>
        <taxon>Agaricomycetes</taxon>
        <taxon>Agaricomycetidae</taxon>
        <taxon>Boletales</taxon>
        <taxon>Boletales incertae sedis</taxon>
        <taxon>Leucogyrophana</taxon>
    </lineage>
</organism>
<comment type="caution">
    <text evidence="1">The sequence shown here is derived from an EMBL/GenBank/DDBJ whole genome shotgun (WGS) entry which is preliminary data.</text>
</comment>
<proteinExistence type="predicted"/>
<name>A0ACB8B7F2_9AGAM</name>
<accession>A0ACB8B7F2</accession>
<evidence type="ECO:0000313" key="2">
    <source>
        <dbReference type="Proteomes" id="UP000790709"/>
    </source>
</evidence>
<sequence>MLGIEDYGSGSDSDHEPQPAPKPKRAPKKIAIELPALPTADDDDAPPAKKQRRTAPAGSSALLSLLPAPKQSTAPTPAPAPERVLGAGTGPGLVFRAPSTSLLPPSVAKRKHSPPPADFFSIPTSSTPSAPPTTPPPVLPTASSAPQVPASSAPQAPASSAPQVPDFTPPEPRPDDPYPGYYRLPSGTWAAHDPAYYASFYTKWKKEYDAHVRALEKGADADAAGAQEVDMAAEMDKARREIKEREERKAVTTAKGEPEKPRMNVQGAKLGATARSRHQLTTLLSEAYLNREALEERIAQGRRNRKEAGNKYGF</sequence>
<gene>
    <name evidence="1" type="ORF">BV22DRAFT_707114</name>
</gene>
<protein>
    <submittedName>
        <fullName evidence="1">Uncharacterized protein</fullName>
    </submittedName>
</protein>
<dbReference type="EMBL" id="MU266513">
    <property type="protein sequence ID" value="KAH7921735.1"/>
    <property type="molecule type" value="Genomic_DNA"/>
</dbReference>
<keyword evidence="2" id="KW-1185">Reference proteome</keyword>
<dbReference type="Proteomes" id="UP000790709">
    <property type="component" value="Unassembled WGS sequence"/>
</dbReference>